<dbReference type="SUPFAM" id="SSF56281">
    <property type="entry name" value="Metallo-hydrolase/oxidoreductase"/>
    <property type="match status" value="1"/>
</dbReference>
<evidence type="ECO:0000259" key="1">
    <source>
        <dbReference type="SMART" id="SM00849"/>
    </source>
</evidence>
<dbReference type="PANTHER" id="PTHR42663:SF6">
    <property type="entry name" value="HYDROLASE C777.06C-RELATED"/>
    <property type="match status" value="1"/>
</dbReference>
<gene>
    <name evidence="2" type="ORF">J5Y10_09300</name>
</gene>
<comment type="caution">
    <text evidence="2">The sequence shown here is derived from an EMBL/GenBank/DDBJ whole genome shotgun (WGS) entry which is preliminary data.</text>
</comment>
<dbReference type="InterPro" id="IPR036866">
    <property type="entry name" value="RibonucZ/Hydroxyglut_hydro"/>
</dbReference>
<evidence type="ECO:0000313" key="2">
    <source>
        <dbReference type="EMBL" id="MBP0492972.1"/>
    </source>
</evidence>
<reference evidence="2" key="1">
    <citation type="submission" date="2021-03" db="EMBL/GenBank/DDBJ databases">
        <authorList>
            <person name="So Y."/>
        </authorList>
    </citation>
    <scope>NUCLEOTIDE SEQUENCE</scope>
    <source>
        <strain evidence="2">SG15</strain>
    </source>
</reference>
<dbReference type="Gene3D" id="3.60.15.10">
    <property type="entry name" value="Ribonuclease Z/Hydroxyacylglutathione hydrolase-like"/>
    <property type="match status" value="1"/>
</dbReference>
<organism evidence="2 3">
    <name type="scientific">Roseomonas indoligenes</name>
    <dbReference type="NCBI Taxonomy" id="2820811"/>
    <lineage>
        <taxon>Bacteria</taxon>
        <taxon>Pseudomonadati</taxon>
        <taxon>Pseudomonadota</taxon>
        <taxon>Alphaproteobacteria</taxon>
        <taxon>Acetobacterales</taxon>
        <taxon>Roseomonadaceae</taxon>
        <taxon>Roseomonas</taxon>
    </lineage>
</organism>
<dbReference type="EMBL" id="JAGIZA010000004">
    <property type="protein sequence ID" value="MBP0492972.1"/>
    <property type="molecule type" value="Genomic_DNA"/>
</dbReference>
<name>A0A940S7D6_9PROT</name>
<dbReference type="InterPro" id="IPR001279">
    <property type="entry name" value="Metallo-B-lactamas"/>
</dbReference>
<sequence>MKVTVLGCGGSGGVPLLGGSDGRGAWGACDPAEIRNRRTRSSIVVQGPDGKTLLVDAGPDLRDQLLACGISRVDAVLLTHPHADHVLGLDELRIMNRIMGRALPLYATEETLVEVMRRFDYAFRGVTPGFFRPALDPVRVRAGDTVEIAGFPVRLFRQDHRVMDTLGLRIGGFGYSTDVVEMPEPGFETLAGVRDWIVGCFQRTPHPVHAHLDKAVDWSRRIGASRTILTHMGPDLDWAWMQANLPAGIEAGYDGMVLEAA</sequence>
<dbReference type="CDD" id="cd16279">
    <property type="entry name" value="metallo-hydrolase-like_MBL-fold"/>
    <property type="match status" value="1"/>
</dbReference>
<protein>
    <submittedName>
        <fullName evidence="2">MBL fold metallo-hydrolase</fullName>
    </submittedName>
</protein>
<dbReference type="RefSeq" id="WP_209372886.1">
    <property type="nucleotide sequence ID" value="NZ_JAGIZA010000004.1"/>
</dbReference>
<dbReference type="AlphaFoldDB" id="A0A940S7D6"/>
<evidence type="ECO:0000313" key="3">
    <source>
        <dbReference type="Proteomes" id="UP000677537"/>
    </source>
</evidence>
<keyword evidence="3" id="KW-1185">Reference proteome</keyword>
<feature type="domain" description="Metallo-beta-lactamase" evidence="1">
    <location>
        <begin position="39"/>
        <end position="211"/>
    </location>
</feature>
<dbReference type="Proteomes" id="UP000677537">
    <property type="component" value="Unassembled WGS sequence"/>
</dbReference>
<accession>A0A940S7D6</accession>
<dbReference type="Pfam" id="PF12706">
    <property type="entry name" value="Lactamase_B_2"/>
    <property type="match status" value="1"/>
</dbReference>
<dbReference type="SMART" id="SM00849">
    <property type="entry name" value="Lactamase_B"/>
    <property type="match status" value="1"/>
</dbReference>
<proteinExistence type="predicted"/>
<dbReference type="PANTHER" id="PTHR42663">
    <property type="entry name" value="HYDROLASE C777.06C-RELATED-RELATED"/>
    <property type="match status" value="1"/>
</dbReference>